<dbReference type="InterPro" id="IPR007159">
    <property type="entry name" value="SpoVT-AbrB_dom"/>
</dbReference>
<accession>A0A660CNG4</accession>
<dbReference type="InterPro" id="IPR037914">
    <property type="entry name" value="SpoVT-AbrB_sf"/>
</dbReference>
<dbReference type="Gene3D" id="2.10.260.10">
    <property type="match status" value="1"/>
</dbReference>
<dbReference type="GO" id="GO:0003677">
    <property type="term" value="F:DNA binding"/>
    <property type="evidence" value="ECO:0007669"/>
    <property type="project" value="InterPro"/>
</dbReference>
<organism evidence="2 3">
    <name type="scientific">Prauserella rugosa</name>
    <dbReference type="NCBI Taxonomy" id="43354"/>
    <lineage>
        <taxon>Bacteria</taxon>
        <taxon>Bacillati</taxon>
        <taxon>Actinomycetota</taxon>
        <taxon>Actinomycetes</taxon>
        <taxon>Pseudonocardiales</taxon>
        <taxon>Pseudonocardiaceae</taxon>
        <taxon>Prauserella</taxon>
    </lineage>
</organism>
<keyword evidence="3" id="KW-1185">Reference proteome</keyword>
<protein>
    <recommendedName>
        <fullName evidence="1">SpoVT-AbrB domain-containing protein</fullName>
    </recommendedName>
</protein>
<dbReference type="AlphaFoldDB" id="A0A660CNG4"/>
<dbReference type="Proteomes" id="UP000317303">
    <property type="component" value="Unassembled WGS sequence"/>
</dbReference>
<comment type="caution">
    <text evidence="2">The sequence shown here is derived from an EMBL/GenBank/DDBJ whole genome shotgun (WGS) entry which is preliminary data.</text>
</comment>
<sequence length="70" mass="7734">MGAWGPKGQIVISKEAREMFGIEPGAFLLLLLADEKKGIAIVRQEPFSEVHRRRHAGHPGRWLGRLCAGS</sequence>
<feature type="domain" description="SpoVT-AbrB" evidence="1">
    <location>
        <begin position="2"/>
        <end position="49"/>
    </location>
</feature>
<evidence type="ECO:0000313" key="3">
    <source>
        <dbReference type="Proteomes" id="UP000317303"/>
    </source>
</evidence>
<dbReference type="SMART" id="SM00966">
    <property type="entry name" value="SpoVT_AbrB"/>
    <property type="match status" value="1"/>
</dbReference>
<dbReference type="EMBL" id="VLJV01000001">
    <property type="protein sequence ID" value="TWH22665.1"/>
    <property type="molecule type" value="Genomic_DNA"/>
</dbReference>
<reference evidence="2 3" key="1">
    <citation type="submission" date="2019-07" db="EMBL/GenBank/DDBJ databases">
        <title>R&amp;d 2014.</title>
        <authorList>
            <person name="Klenk H.-P."/>
        </authorList>
    </citation>
    <scope>NUCLEOTIDE SEQUENCE [LARGE SCALE GENOMIC DNA]</scope>
    <source>
        <strain evidence="2 3">DSM 43194</strain>
    </source>
</reference>
<dbReference type="SUPFAM" id="SSF89447">
    <property type="entry name" value="AbrB/MazE/MraZ-like"/>
    <property type="match status" value="1"/>
</dbReference>
<name>A0A660CNG4_9PSEU</name>
<proteinExistence type="predicted"/>
<evidence type="ECO:0000259" key="1">
    <source>
        <dbReference type="SMART" id="SM00966"/>
    </source>
</evidence>
<dbReference type="RefSeq" id="WP_211355371.1">
    <property type="nucleotide sequence ID" value="NZ_VLJV01000001.1"/>
</dbReference>
<evidence type="ECO:0000313" key="2">
    <source>
        <dbReference type="EMBL" id="TWH22665.1"/>
    </source>
</evidence>
<gene>
    <name evidence="2" type="ORF">JD82_04555</name>
</gene>